<feature type="domain" description="Sulfatase-modifying factor enzyme-like" evidence="2">
    <location>
        <begin position="347"/>
        <end position="571"/>
    </location>
</feature>
<organism evidence="3 4">
    <name type="scientific">Agrobacterium tumefaciens</name>
    <dbReference type="NCBI Taxonomy" id="358"/>
    <lineage>
        <taxon>Bacteria</taxon>
        <taxon>Pseudomonadati</taxon>
        <taxon>Pseudomonadota</taxon>
        <taxon>Alphaproteobacteria</taxon>
        <taxon>Hyphomicrobiales</taxon>
        <taxon>Rhizobiaceae</taxon>
        <taxon>Rhizobium/Agrobacterium group</taxon>
        <taxon>Agrobacterium</taxon>
        <taxon>Agrobacterium tumefaciens complex</taxon>
    </lineage>
</organism>
<dbReference type="InterPro" id="IPR016187">
    <property type="entry name" value="CTDL_fold"/>
</dbReference>
<dbReference type="SUPFAM" id="SSF56436">
    <property type="entry name" value="C-type lectin-like"/>
    <property type="match status" value="2"/>
</dbReference>
<gene>
    <name evidence="3" type="ORF">CFBP7129_05950</name>
</gene>
<dbReference type="Gene3D" id="3.90.1580.10">
    <property type="entry name" value="paralog of FGE (formylglycine-generating enzyme)"/>
    <property type="match status" value="2"/>
</dbReference>
<dbReference type="EMBL" id="CP039922">
    <property type="protein sequence ID" value="QCL93787.1"/>
    <property type="molecule type" value="Genomic_DNA"/>
</dbReference>
<dbReference type="InterPro" id="IPR042095">
    <property type="entry name" value="SUMF_sf"/>
</dbReference>
<evidence type="ECO:0000256" key="1">
    <source>
        <dbReference type="SAM" id="Phobius"/>
    </source>
</evidence>
<dbReference type="GO" id="GO:0120147">
    <property type="term" value="F:formylglycine-generating oxidase activity"/>
    <property type="evidence" value="ECO:0007669"/>
    <property type="project" value="TreeGrafter"/>
</dbReference>
<name>A0A4D7YGJ2_AGRTU</name>
<keyword evidence="1" id="KW-0472">Membrane</keyword>
<evidence type="ECO:0000313" key="4">
    <source>
        <dbReference type="Proteomes" id="UP000298649"/>
    </source>
</evidence>
<feature type="domain" description="Sulfatase-modifying factor enzyme-like" evidence="2">
    <location>
        <begin position="68"/>
        <end position="307"/>
    </location>
</feature>
<dbReference type="PANTHER" id="PTHR23150">
    <property type="entry name" value="SULFATASE MODIFYING FACTOR 1, 2"/>
    <property type="match status" value="1"/>
</dbReference>
<dbReference type="Pfam" id="PF03781">
    <property type="entry name" value="FGE-sulfatase"/>
    <property type="match status" value="2"/>
</dbReference>
<dbReference type="AlphaFoldDB" id="A0A4D7YGJ2"/>
<keyword evidence="1" id="KW-0812">Transmembrane</keyword>
<evidence type="ECO:0000259" key="2">
    <source>
        <dbReference type="Pfam" id="PF03781"/>
    </source>
</evidence>
<dbReference type="RefSeq" id="WP_137003526.1">
    <property type="nucleotide sequence ID" value="NZ_CP039922.1"/>
</dbReference>
<keyword evidence="1" id="KW-1133">Transmembrane helix</keyword>
<evidence type="ECO:0000313" key="3">
    <source>
        <dbReference type="EMBL" id="QCL93787.1"/>
    </source>
</evidence>
<dbReference type="Proteomes" id="UP000298649">
    <property type="component" value="Chromosome circular"/>
</dbReference>
<protein>
    <submittedName>
        <fullName evidence="3">Formylglycine-generating enzyme family protein</fullName>
    </submittedName>
</protein>
<proteinExistence type="predicted"/>
<dbReference type="PANTHER" id="PTHR23150:SF19">
    <property type="entry name" value="FORMYLGLYCINE-GENERATING ENZYME"/>
    <property type="match status" value="1"/>
</dbReference>
<sequence>MNLIIIWVIEFINIEIFLNIHMNIFSFSVFGAIFCLAIGNNWADVRAAEMVTIRAGGDASSCGRIGGDFAMATSETTNFEYAEFLNTVAAMDDPHGLYSPMMETHFWGGISRKGGRGSFRYAPKPGYADLPVTFVSWYAAARYANWMHYGRPLKPAGLGVTEGDASNGAYDTVTWVRNRDAQYWLPNCAEWRQAAFFDPAENKQRRYVTGNELPTSGIGPSSANYFDGRWAAPFPHLIPAKDSGTARSASGTLGQAGNVLEWVEDLVGGQRMALGGSLLLPAAALKSEYVDTEYPDVTISSIGFRVASRLVPSPPGFVDLPEVPFKQHDFVRVGDKGNPVDPRTGRGRVEYDFDIGKYELSNREYAEFLNAVAREGDAYGLFKIDMQTGVVGGLEKISEGGKATYRPKPGWEKRPVTYVSWFDLARMANWLHYGRPAIGRQELGTTEGDAETGAYDTRAFPAPKASFDSARLPSRNLGARFFIPSDDEWYKAAYYNAEHRRYFKYPTKSDTPPKPASAQMPAGANYTLLDQLGEGMPYFVSEVDAFVASESYYGTRQQGGNVWEWIEDWRSKGEGGCWRCDEWTKGMRGGSFNYTEIGLSAENLDPGAPELGLFVYGARLARIEEGWRPVSPSPVTLIIDTLGEQIARLKSRPAYLALTSFLAGVVSLGLAYFAIAYVRRRAAR</sequence>
<feature type="transmembrane region" description="Helical" evidence="1">
    <location>
        <begin position="654"/>
        <end position="678"/>
    </location>
</feature>
<dbReference type="InterPro" id="IPR051043">
    <property type="entry name" value="Sulfatase_Mod_Factor_Kinase"/>
</dbReference>
<dbReference type="InterPro" id="IPR005532">
    <property type="entry name" value="SUMF_dom"/>
</dbReference>
<reference evidence="3 4" key="1">
    <citation type="submission" date="2019-04" db="EMBL/GenBank/DDBJ databases">
        <title>Complete genome sequence of Agrobacterium tumefaciens CFBP7129.</title>
        <authorList>
            <person name="Haryono M."/>
            <person name="Lin Y.-C."/>
            <person name="Lai E.-M."/>
            <person name="Kuo C.-H."/>
        </authorList>
    </citation>
    <scope>NUCLEOTIDE SEQUENCE [LARGE SCALE GENOMIC DNA]</scope>
    <source>
        <strain evidence="3 4">CFBP7129</strain>
    </source>
</reference>
<accession>A0A4D7YGJ2</accession>